<dbReference type="PANTHER" id="PTHR10947">
    <property type="entry name" value="PHENYLALANYL-TRNA SYNTHETASE BETA CHAIN AND LEUCINE-RICH REPEAT-CONTAINING PROTEIN 47"/>
    <property type="match status" value="1"/>
</dbReference>
<keyword evidence="12 15" id="KW-0648">Protein biosynthesis</keyword>
<evidence type="ECO:0000256" key="14">
    <source>
        <dbReference type="ARBA" id="ARBA00049255"/>
    </source>
</evidence>
<dbReference type="PROSITE" id="PS50886">
    <property type="entry name" value="TRBD"/>
    <property type="match status" value="1"/>
</dbReference>
<keyword evidence="4 15" id="KW-0963">Cytoplasm</keyword>
<dbReference type="InterPro" id="IPR036690">
    <property type="entry name" value="Fdx_antiC-bd_sf"/>
</dbReference>
<dbReference type="SUPFAM" id="SSF56037">
    <property type="entry name" value="PheT/TilS domain"/>
    <property type="match status" value="1"/>
</dbReference>
<feature type="domain" description="B5" evidence="19">
    <location>
        <begin position="409"/>
        <end position="485"/>
    </location>
</feature>
<dbReference type="SUPFAM" id="SSF54991">
    <property type="entry name" value="Anticodon-binding domain of PheRS"/>
    <property type="match status" value="1"/>
</dbReference>
<organism evidence="20 21">
    <name type="scientific">Adhaeribacter arboris</name>
    <dbReference type="NCBI Taxonomy" id="2072846"/>
    <lineage>
        <taxon>Bacteria</taxon>
        <taxon>Pseudomonadati</taxon>
        <taxon>Bacteroidota</taxon>
        <taxon>Cytophagia</taxon>
        <taxon>Cytophagales</taxon>
        <taxon>Hymenobacteraceae</taxon>
        <taxon>Adhaeribacter</taxon>
    </lineage>
</organism>
<dbReference type="AlphaFoldDB" id="A0A2T2YFD9"/>
<gene>
    <name evidence="15" type="primary">pheT</name>
    <name evidence="20" type="ORF">AHMF7605_12235</name>
</gene>
<dbReference type="PROSITE" id="PS51483">
    <property type="entry name" value="B5"/>
    <property type="match status" value="1"/>
</dbReference>
<keyword evidence="11 16" id="KW-0694">RNA-binding</keyword>
<dbReference type="Pfam" id="PF03483">
    <property type="entry name" value="B3_4"/>
    <property type="match status" value="1"/>
</dbReference>
<dbReference type="GO" id="GO:0005524">
    <property type="term" value="F:ATP binding"/>
    <property type="evidence" value="ECO:0007669"/>
    <property type="project" value="UniProtKB-UniRule"/>
</dbReference>
<dbReference type="SMART" id="SM00896">
    <property type="entry name" value="FDX-ACB"/>
    <property type="match status" value="1"/>
</dbReference>
<dbReference type="Pfam" id="PF03484">
    <property type="entry name" value="B5"/>
    <property type="match status" value="1"/>
</dbReference>
<dbReference type="InterPro" id="IPR012340">
    <property type="entry name" value="NA-bd_OB-fold"/>
</dbReference>
<dbReference type="EMBL" id="PYFT01000001">
    <property type="protein sequence ID" value="PSR54236.1"/>
    <property type="molecule type" value="Genomic_DNA"/>
</dbReference>
<dbReference type="NCBIfam" id="NF045760">
    <property type="entry name" value="YtpR"/>
    <property type="match status" value="1"/>
</dbReference>
<dbReference type="EC" id="6.1.1.20" evidence="15"/>
<evidence type="ECO:0000259" key="17">
    <source>
        <dbReference type="PROSITE" id="PS50886"/>
    </source>
</evidence>
<comment type="cofactor">
    <cofactor evidence="15">
        <name>Mg(2+)</name>
        <dbReference type="ChEBI" id="CHEBI:18420"/>
    </cofactor>
    <text evidence="15">Binds 2 magnesium ions per tetramer.</text>
</comment>
<dbReference type="InterPro" id="IPR045060">
    <property type="entry name" value="Phe-tRNA-ligase_IIc_bsu"/>
</dbReference>
<dbReference type="Gene3D" id="3.30.930.10">
    <property type="entry name" value="Bira Bifunctional Protein, Domain 2"/>
    <property type="match status" value="1"/>
</dbReference>
<protein>
    <recommendedName>
        <fullName evidence="15">Phenylalanine--tRNA ligase beta subunit</fullName>
        <ecNumber evidence="15">6.1.1.20</ecNumber>
    </recommendedName>
    <alternativeName>
        <fullName evidence="15">Phenylalanyl-tRNA synthetase beta subunit</fullName>
        <shortName evidence="15">PheRS</shortName>
    </alternativeName>
</protein>
<dbReference type="PANTHER" id="PTHR10947:SF0">
    <property type="entry name" value="PHENYLALANINE--TRNA LIGASE BETA SUBUNIT"/>
    <property type="match status" value="1"/>
</dbReference>
<evidence type="ECO:0000256" key="9">
    <source>
        <dbReference type="ARBA" id="ARBA00022840"/>
    </source>
</evidence>
<dbReference type="InterPro" id="IPR002547">
    <property type="entry name" value="tRNA-bd_dom"/>
</dbReference>
<evidence type="ECO:0000256" key="5">
    <source>
        <dbReference type="ARBA" id="ARBA00022555"/>
    </source>
</evidence>
<dbReference type="Gene3D" id="3.30.56.10">
    <property type="match status" value="2"/>
</dbReference>
<dbReference type="OrthoDB" id="9805455at2"/>
<evidence type="ECO:0000256" key="12">
    <source>
        <dbReference type="ARBA" id="ARBA00022917"/>
    </source>
</evidence>
<evidence type="ECO:0000256" key="10">
    <source>
        <dbReference type="ARBA" id="ARBA00022842"/>
    </source>
</evidence>
<evidence type="ECO:0000256" key="3">
    <source>
        <dbReference type="ARBA" id="ARBA00011209"/>
    </source>
</evidence>
<feature type="binding site" evidence="15">
    <location>
        <position position="472"/>
    </location>
    <ligand>
        <name>Mg(2+)</name>
        <dbReference type="ChEBI" id="CHEBI:18420"/>
        <note>shared with alpha subunit</note>
    </ligand>
</feature>
<evidence type="ECO:0000259" key="19">
    <source>
        <dbReference type="PROSITE" id="PS51483"/>
    </source>
</evidence>
<keyword evidence="10 15" id="KW-0460">Magnesium</keyword>
<dbReference type="Pfam" id="PF01588">
    <property type="entry name" value="tRNA_bind"/>
    <property type="match status" value="1"/>
</dbReference>
<dbReference type="FunFam" id="2.40.50.140:FF:000045">
    <property type="entry name" value="Phenylalanine--tRNA ligase beta subunit"/>
    <property type="match status" value="1"/>
</dbReference>
<dbReference type="GO" id="GO:0004826">
    <property type="term" value="F:phenylalanine-tRNA ligase activity"/>
    <property type="evidence" value="ECO:0007669"/>
    <property type="project" value="UniProtKB-UniRule"/>
</dbReference>
<keyword evidence="8 15" id="KW-0547">Nucleotide-binding</keyword>
<keyword evidence="7 15" id="KW-0479">Metal-binding</keyword>
<keyword evidence="21" id="KW-1185">Reference proteome</keyword>
<comment type="subunit">
    <text evidence="3 15">Tetramer of two alpha and two beta subunits.</text>
</comment>
<dbReference type="GO" id="GO:0000049">
    <property type="term" value="F:tRNA binding"/>
    <property type="evidence" value="ECO:0007669"/>
    <property type="project" value="UniProtKB-UniRule"/>
</dbReference>
<evidence type="ECO:0000256" key="16">
    <source>
        <dbReference type="PROSITE-ProRule" id="PRU00209"/>
    </source>
</evidence>
<dbReference type="SUPFAM" id="SSF55681">
    <property type="entry name" value="Class II aaRS and biotin synthetases"/>
    <property type="match status" value="1"/>
</dbReference>
<dbReference type="Gene3D" id="3.30.70.380">
    <property type="entry name" value="Ferrodoxin-fold anticodon-binding domain"/>
    <property type="match status" value="1"/>
</dbReference>
<comment type="similarity">
    <text evidence="2 15">Belongs to the phenylalanyl-tRNA synthetase beta subunit family. Type 1 subfamily.</text>
</comment>
<dbReference type="InterPro" id="IPR041616">
    <property type="entry name" value="PheRS_beta_core"/>
</dbReference>
<evidence type="ECO:0000256" key="2">
    <source>
        <dbReference type="ARBA" id="ARBA00008653"/>
    </source>
</evidence>
<name>A0A2T2YFD9_9BACT</name>
<dbReference type="InterPro" id="IPR005121">
    <property type="entry name" value="Fdx_antiC-bd"/>
</dbReference>
<feature type="binding site" evidence="15">
    <location>
        <position position="473"/>
    </location>
    <ligand>
        <name>Mg(2+)</name>
        <dbReference type="ChEBI" id="CHEBI:18420"/>
        <note>shared with alpha subunit</note>
    </ligand>
</feature>
<dbReference type="Gene3D" id="3.50.40.10">
    <property type="entry name" value="Phenylalanyl-trna Synthetase, Chain B, domain 3"/>
    <property type="match status" value="1"/>
</dbReference>
<proteinExistence type="inferred from homology"/>
<dbReference type="SUPFAM" id="SSF50249">
    <property type="entry name" value="Nucleic acid-binding proteins"/>
    <property type="match status" value="1"/>
</dbReference>
<evidence type="ECO:0000256" key="13">
    <source>
        <dbReference type="ARBA" id="ARBA00023146"/>
    </source>
</evidence>
<dbReference type="Pfam" id="PF03147">
    <property type="entry name" value="FDX-ACB"/>
    <property type="match status" value="1"/>
</dbReference>
<sequence length="804" mass="89265">MLISYDWLQELIQINKPAAEVAALLTGAGLEVEGLYPYERVKGGLQGIVIGEVLTCEKHPDADKLRLTTVDVGGETPKQIVCGAPNVAVGQKVVVATEGATLYPFTGEPFQIKKSKIRGAASEGMICAEDEIGLGESHAGIMVLDTDLPNGTPAAQYFNLQSDEIFEIGLTPNRADAASHLGVARDVQALLRVPYTLPNVDSFQINTTSRHISVEVLDSEACPRYAGLTISGVKVAESPEWLKHRLRAIGLSPINNVVDITNFVLHELGQPMHAFDADKITGDKIIVQKAKEGTKFVTLDGVERTLRSTDLMICNAEEPMVIAGVFGGKNSGVTSETTTIFLEAAYFQPASIRKSSQIHGIKTDSSFRFERGTDPDRVILALKRAALLVQEIAGGEVSSEIVDVYPQPVQPFTVKVSIARINQLIGQPIGQERIKEILTDLGISITEESETELALSVPPFKVDVQREADIVEEILRIYGYNNIALSPNLATSYLAKFPKPDPEVIKQSMGQMLAGAGYSEIITNSLTNSNYYEVAGGEPDASLVRIVNYNSADLDVLRQTLVFSGLEVLRHNMNRRQKDLKFYELGKVYVKAGDKYQEKTQLALFVTGNATAETWQQASQKATFHQLAGVVQNLFTKLTRDQMNVQPVEHRYIKNGVTYYRNEVPMVQMGLLNESITKKLDVKEPVWYAELNWDYLIRNYSNNLVAEELAKFPEVRRDLSLVIDKNITFEQIKTIAWRTERKLLQQLNVFDVYEGDKIEAGKKAYAMSFILQDKQQTLTDKVIDSTMNRLMQQFERQLGAVIRK</sequence>
<feature type="domain" description="FDX-ACB" evidence="18">
    <location>
        <begin position="710"/>
        <end position="803"/>
    </location>
</feature>
<dbReference type="SMART" id="SM00873">
    <property type="entry name" value="B3_4"/>
    <property type="match status" value="1"/>
</dbReference>
<dbReference type="HAMAP" id="MF_00283">
    <property type="entry name" value="Phe_tRNA_synth_beta1"/>
    <property type="match status" value="1"/>
</dbReference>
<dbReference type="Proteomes" id="UP000240357">
    <property type="component" value="Unassembled WGS sequence"/>
</dbReference>
<comment type="catalytic activity">
    <reaction evidence="14 15">
        <text>tRNA(Phe) + L-phenylalanine + ATP = L-phenylalanyl-tRNA(Phe) + AMP + diphosphate + H(+)</text>
        <dbReference type="Rhea" id="RHEA:19413"/>
        <dbReference type="Rhea" id="RHEA-COMP:9668"/>
        <dbReference type="Rhea" id="RHEA-COMP:9699"/>
        <dbReference type="ChEBI" id="CHEBI:15378"/>
        <dbReference type="ChEBI" id="CHEBI:30616"/>
        <dbReference type="ChEBI" id="CHEBI:33019"/>
        <dbReference type="ChEBI" id="CHEBI:58095"/>
        <dbReference type="ChEBI" id="CHEBI:78442"/>
        <dbReference type="ChEBI" id="CHEBI:78531"/>
        <dbReference type="ChEBI" id="CHEBI:456215"/>
        <dbReference type="EC" id="6.1.1.20"/>
    </reaction>
</comment>
<keyword evidence="9 15" id="KW-0067">ATP-binding</keyword>
<dbReference type="InterPro" id="IPR033714">
    <property type="entry name" value="tRNA_bind_bactPheRS"/>
</dbReference>
<dbReference type="Pfam" id="PF17759">
    <property type="entry name" value="tRNA_synthFbeta"/>
    <property type="match status" value="1"/>
</dbReference>
<evidence type="ECO:0000259" key="18">
    <source>
        <dbReference type="PROSITE" id="PS51447"/>
    </source>
</evidence>
<dbReference type="InterPro" id="IPR005146">
    <property type="entry name" value="B3/B4_tRNA-bd"/>
</dbReference>
<dbReference type="SUPFAM" id="SSF46955">
    <property type="entry name" value="Putative DNA-binding domain"/>
    <property type="match status" value="1"/>
</dbReference>
<keyword evidence="6 15" id="KW-0436">Ligase</keyword>
<evidence type="ECO:0000313" key="21">
    <source>
        <dbReference type="Proteomes" id="UP000240357"/>
    </source>
</evidence>
<dbReference type="SMART" id="SM00874">
    <property type="entry name" value="B5"/>
    <property type="match status" value="1"/>
</dbReference>
<dbReference type="Gene3D" id="2.40.50.140">
    <property type="entry name" value="Nucleic acid-binding proteins"/>
    <property type="match status" value="1"/>
</dbReference>
<dbReference type="GO" id="GO:0009328">
    <property type="term" value="C:phenylalanine-tRNA ligase complex"/>
    <property type="evidence" value="ECO:0007669"/>
    <property type="project" value="TreeGrafter"/>
</dbReference>
<comment type="subcellular location">
    <subcellularLocation>
        <location evidence="1 15">Cytoplasm</location>
    </subcellularLocation>
</comment>
<dbReference type="RefSeq" id="WP_106929722.1">
    <property type="nucleotide sequence ID" value="NZ_PYFT01000001.1"/>
</dbReference>
<dbReference type="FunFam" id="3.30.70.380:FF:000001">
    <property type="entry name" value="Phenylalanine--tRNA ligase beta subunit"/>
    <property type="match status" value="1"/>
</dbReference>
<feature type="binding site" evidence="15">
    <location>
        <position position="463"/>
    </location>
    <ligand>
        <name>Mg(2+)</name>
        <dbReference type="ChEBI" id="CHEBI:18420"/>
        <note>shared with alpha subunit</note>
    </ligand>
</feature>
<feature type="domain" description="TRNA-binding" evidence="17">
    <location>
        <begin position="42"/>
        <end position="155"/>
    </location>
</feature>
<dbReference type="InterPro" id="IPR045864">
    <property type="entry name" value="aa-tRNA-synth_II/BPL/LPL"/>
</dbReference>
<dbReference type="InterPro" id="IPR009061">
    <property type="entry name" value="DNA-bd_dom_put_sf"/>
</dbReference>
<comment type="caution">
    <text evidence="20">The sequence shown here is derived from an EMBL/GenBank/DDBJ whole genome shotgun (WGS) entry which is preliminary data.</text>
</comment>
<accession>A0A2T2YFD9</accession>
<evidence type="ECO:0000313" key="20">
    <source>
        <dbReference type="EMBL" id="PSR54236.1"/>
    </source>
</evidence>
<dbReference type="CDD" id="cd02796">
    <property type="entry name" value="tRNA_bind_bactPheRS"/>
    <property type="match status" value="1"/>
</dbReference>
<dbReference type="PROSITE" id="PS51447">
    <property type="entry name" value="FDX_ACB"/>
    <property type="match status" value="1"/>
</dbReference>
<reference evidence="20 21" key="1">
    <citation type="submission" date="2018-03" db="EMBL/GenBank/DDBJ databases">
        <title>Adhaeribacter sp. HMF7605 Genome sequencing and assembly.</title>
        <authorList>
            <person name="Kang H."/>
            <person name="Kang J."/>
            <person name="Cha I."/>
            <person name="Kim H."/>
            <person name="Joh K."/>
        </authorList>
    </citation>
    <scope>NUCLEOTIDE SEQUENCE [LARGE SCALE GENOMIC DNA]</scope>
    <source>
        <strain evidence="20 21">HMF7605</strain>
    </source>
</reference>
<evidence type="ECO:0000256" key="8">
    <source>
        <dbReference type="ARBA" id="ARBA00022741"/>
    </source>
</evidence>
<dbReference type="GO" id="GO:0006432">
    <property type="term" value="P:phenylalanyl-tRNA aminoacylation"/>
    <property type="evidence" value="ECO:0007669"/>
    <property type="project" value="UniProtKB-UniRule"/>
</dbReference>
<feature type="binding site" evidence="15">
    <location>
        <position position="469"/>
    </location>
    <ligand>
        <name>Mg(2+)</name>
        <dbReference type="ChEBI" id="CHEBI:18420"/>
        <note>shared with alpha subunit</note>
    </ligand>
</feature>
<dbReference type="GO" id="GO:0000287">
    <property type="term" value="F:magnesium ion binding"/>
    <property type="evidence" value="ECO:0007669"/>
    <property type="project" value="UniProtKB-UniRule"/>
</dbReference>
<dbReference type="CDD" id="cd00769">
    <property type="entry name" value="PheRS_beta_core"/>
    <property type="match status" value="1"/>
</dbReference>
<evidence type="ECO:0000256" key="15">
    <source>
        <dbReference type="HAMAP-Rule" id="MF_00283"/>
    </source>
</evidence>
<dbReference type="InterPro" id="IPR004532">
    <property type="entry name" value="Phe-tRNA-ligase_IIc_bsu_bact"/>
</dbReference>
<dbReference type="InterPro" id="IPR005147">
    <property type="entry name" value="tRNA_synthase_B5-dom"/>
</dbReference>
<keyword evidence="13 15" id="KW-0030">Aminoacyl-tRNA synthetase</keyword>
<dbReference type="FunFam" id="3.50.40.10:FF:000001">
    <property type="entry name" value="Phenylalanine--tRNA ligase beta subunit"/>
    <property type="match status" value="1"/>
</dbReference>
<evidence type="ECO:0000256" key="4">
    <source>
        <dbReference type="ARBA" id="ARBA00022490"/>
    </source>
</evidence>
<evidence type="ECO:0000256" key="7">
    <source>
        <dbReference type="ARBA" id="ARBA00022723"/>
    </source>
</evidence>
<dbReference type="InterPro" id="IPR020825">
    <property type="entry name" value="Phe-tRNA_synthase-like_B3/B4"/>
</dbReference>
<dbReference type="NCBIfam" id="TIGR00472">
    <property type="entry name" value="pheT_bact"/>
    <property type="match status" value="1"/>
</dbReference>
<keyword evidence="5 16" id="KW-0820">tRNA-binding</keyword>
<evidence type="ECO:0000256" key="11">
    <source>
        <dbReference type="ARBA" id="ARBA00022884"/>
    </source>
</evidence>
<evidence type="ECO:0000256" key="1">
    <source>
        <dbReference type="ARBA" id="ARBA00004496"/>
    </source>
</evidence>
<evidence type="ECO:0000256" key="6">
    <source>
        <dbReference type="ARBA" id="ARBA00022598"/>
    </source>
</evidence>